<dbReference type="InterPro" id="IPR036890">
    <property type="entry name" value="HATPase_C_sf"/>
</dbReference>
<evidence type="ECO:0000259" key="2">
    <source>
        <dbReference type="Pfam" id="PF25794"/>
    </source>
</evidence>
<dbReference type="SUPFAM" id="SSF55874">
    <property type="entry name" value="ATPase domain of HSP90 chaperone/DNA topoisomerase II/histidine kinase"/>
    <property type="match status" value="1"/>
</dbReference>
<feature type="region of interest" description="Disordered" evidence="1">
    <location>
        <begin position="284"/>
        <end position="304"/>
    </location>
</feature>
<dbReference type="NCBIfam" id="NF047352">
    <property type="entry name" value="P_loop_sacsin"/>
    <property type="match status" value="1"/>
</dbReference>
<feature type="domain" description="Sacsin/Nov" evidence="2">
    <location>
        <begin position="14"/>
        <end position="254"/>
    </location>
</feature>
<sequence length="327" mass="35403">MSDWSSASDFGQKIDLTVRIREILRNYPEGLSILKELLQNADDAGARTVRFVACEPRTYPHGGDKLSRATEGPSLLCYNDAAFSETDFKSIQQIGNSLKKAGSGNKTGRFGVGVNSVYHLTEVPMFSSGNKVILFDPQASFVPNINPANPGKMIDITSPTGSSLISSLPTVFSPFLCFNNDLKKPFKGTTFRFALRTAAQASVSKLSRQSHTLSDIRDLLSQLAATAPSFLLFLKNVETIEVYDWSSSSPSPSLTSRTSITSSPPLRSKRSFVLSASLSPTPQPNDYAMEIVSTSPSSTEPPRRETWAVCNQLGGGVATDMSTDPDL</sequence>
<accession>A0A9W7DR19</accession>
<dbReference type="OrthoDB" id="1262810at2759"/>
<evidence type="ECO:0000313" key="3">
    <source>
        <dbReference type="EMBL" id="GMH51542.1"/>
    </source>
</evidence>
<reference evidence="3" key="1">
    <citation type="submission" date="2022-07" db="EMBL/GenBank/DDBJ databases">
        <title>Genome analysis of Parmales, a sister group of diatoms, reveals the evolutionary specialization of diatoms from phago-mixotrophs to photoautotrophs.</title>
        <authorList>
            <person name="Ban H."/>
            <person name="Sato S."/>
            <person name="Yoshikawa S."/>
            <person name="Kazumasa Y."/>
            <person name="Nakamura Y."/>
            <person name="Ichinomiya M."/>
            <person name="Saitoh K."/>
            <person name="Sato N."/>
            <person name="Blanc-Mathieu R."/>
            <person name="Endo H."/>
            <person name="Kuwata A."/>
            <person name="Ogata H."/>
        </authorList>
    </citation>
    <scope>NUCLEOTIDE SEQUENCE</scope>
</reference>
<dbReference type="EMBL" id="BRXZ01005871">
    <property type="protein sequence ID" value="GMH51542.1"/>
    <property type="molecule type" value="Genomic_DNA"/>
</dbReference>
<proteinExistence type="predicted"/>
<dbReference type="PANTHER" id="PTHR15600:SF42">
    <property type="entry name" value="SACSIN"/>
    <property type="match status" value="1"/>
</dbReference>
<comment type="caution">
    <text evidence="3">The sequence shown here is derived from an EMBL/GenBank/DDBJ whole genome shotgun (WGS) entry which is preliminary data.</text>
</comment>
<gene>
    <name evidence="3" type="ORF">TrRE_jg6130</name>
</gene>
<evidence type="ECO:0000256" key="1">
    <source>
        <dbReference type="SAM" id="MobiDB-lite"/>
    </source>
</evidence>
<feature type="region of interest" description="Disordered" evidence="1">
    <location>
        <begin position="245"/>
        <end position="266"/>
    </location>
</feature>
<dbReference type="AlphaFoldDB" id="A0A9W7DR19"/>
<protein>
    <recommendedName>
        <fullName evidence="2">Sacsin/Nov domain-containing protein</fullName>
    </recommendedName>
</protein>
<organism evidence="3 4">
    <name type="scientific">Triparma retinervis</name>
    <dbReference type="NCBI Taxonomy" id="2557542"/>
    <lineage>
        <taxon>Eukaryota</taxon>
        <taxon>Sar</taxon>
        <taxon>Stramenopiles</taxon>
        <taxon>Ochrophyta</taxon>
        <taxon>Bolidophyceae</taxon>
        <taxon>Parmales</taxon>
        <taxon>Triparmaceae</taxon>
        <taxon>Triparma</taxon>
    </lineage>
</organism>
<dbReference type="Pfam" id="PF25794">
    <property type="entry name" value="SACS"/>
    <property type="match status" value="1"/>
</dbReference>
<feature type="compositionally biased region" description="Low complexity" evidence="1">
    <location>
        <begin position="246"/>
        <end position="266"/>
    </location>
</feature>
<name>A0A9W7DR19_9STRA</name>
<dbReference type="InterPro" id="IPR058210">
    <property type="entry name" value="SACS/Nov_dom"/>
</dbReference>
<dbReference type="Proteomes" id="UP001165082">
    <property type="component" value="Unassembled WGS sequence"/>
</dbReference>
<feature type="non-terminal residue" evidence="3">
    <location>
        <position position="327"/>
    </location>
</feature>
<dbReference type="InterPro" id="IPR052972">
    <property type="entry name" value="Sacsin_chaperone_reg"/>
</dbReference>
<keyword evidence="4" id="KW-1185">Reference proteome</keyword>
<dbReference type="PANTHER" id="PTHR15600">
    <property type="entry name" value="SACSIN"/>
    <property type="match status" value="1"/>
</dbReference>
<dbReference type="GO" id="GO:0030544">
    <property type="term" value="F:Hsp70 protein binding"/>
    <property type="evidence" value="ECO:0007669"/>
    <property type="project" value="TreeGrafter"/>
</dbReference>
<evidence type="ECO:0000313" key="4">
    <source>
        <dbReference type="Proteomes" id="UP001165082"/>
    </source>
</evidence>